<name>A0A5C5XEJ8_9PLAN</name>
<evidence type="ECO:0000313" key="1">
    <source>
        <dbReference type="EMBL" id="TWT60342.1"/>
    </source>
</evidence>
<organism evidence="1 2">
    <name type="scientific">Rubinisphaera italica</name>
    <dbReference type="NCBI Taxonomy" id="2527969"/>
    <lineage>
        <taxon>Bacteria</taxon>
        <taxon>Pseudomonadati</taxon>
        <taxon>Planctomycetota</taxon>
        <taxon>Planctomycetia</taxon>
        <taxon>Planctomycetales</taxon>
        <taxon>Planctomycetaceae</taxon>
        <taxon>Rubinisphaera</taxon>
    </lineage>
</organism>
<protein>
    <submittedName>
        <fullName evidence="1">Uncharacterized protein</fullName>
    </submittedName>
</protein>
<keyword evidence="2" id="KW-1185">Reference proteome</keyword>
<reference evidence="1 2" key="1">
    <citation type="submission" date="2019-02" db="EMBL/GenBank/DDBJ databases">
        <title>Deep-cultivation of Planctomycetes and their phenomic and genomic characterization uncovers novel biology.</title>
        <authorList>
            <person name="Wiegand S."/>
            <person name="Jogler M."/>
            <person name="Boedeker C."/>
            <person name="Pinto D."/>
            <person name="Vollmers J."/>
            <person name="Rivas-Marin E."/>
            <person name="Kohn T."/>
            <person name="Peeters S.H."/>
            <person name="Heuer A."/>
            <person name="Rast P."/>
            <person name="Oberbeckmann S."/>
            <person name="Bunk B."/>
            <person name="Jeske O."/>
            <person name="Meyerdierks A."/>
            <person name="Storesund J.E."/>
            <person name="Kallscheuer N."/>
            <person name="Luecker S."/>
            <person name="Lage O.M."/>
            <person name="Pohl T."/>
            <person name="Merkel B.J."/>
            <person name="Hornburger P."/>
            <person name="Mueller R.-W."/>
            <person name="Bruemmer F."/>
            <person name="Labrenz M."/>
            <person name="Spormann A.M."/>
            <person name="Op Den Camp H."/>
            <person name="Overmann J."/>
            <person name="Amann R."/>
            <person name="Jetten M.S.M."/>
            <person name="Mascher T."/>
            <person name="Medema M.H."/>
            <person name="Devos D.P."/>
            <person name="Kaster A.-K."/>
            <person name="Ovreas L."/>
            <person name="Rohde M."/>
            <person name="Galperin M.Y."/>
            <person name="Jogler C."/>
        </authorList>
    </citation>
    <scope>NUCLEOTIDE SEQUENCE [LARGE SCALE GENOMIC DNA]</scope>
    <source>
        <strain evidence="1 2">Pan54</strain>
    </source>
</reference>
<sequence>MTDRLDLPMSVGRLNGPSLNPLPNNSHKLDITCWQYIHFDYAVCERYRELSV</sequence>
<dbReference type="EMBL" id="SJPG01000001">
    <property type="protein sequence ID" value="TWT60342.1"/>
    <property type="molecule type" value="Genomic_DNA"/>
</dbReference>
<comment type="caution">
    <text evidence="1">The sequence shown here is derived from an EMBL/GenBank/DDBJ whole genome shotgun (WGS) entry which is preliminary data.</text>
</comment>
<gene>
    <name evidence="1" type="ORF">Pan54_10560</name>
</gene>
<proteinExistence type="predicted"/>
<dbReference type="AlphaFoldDB" id="A0A5C5XEJ8"/>
<dbReference type="Proteomes" id="UP000316095">
    <property type="component" value="Unassembled WGS sequence"/>
</dbReference>
<accession>A0A5C5XEJ8</accession>
<evidence type="ECO:0000313" key="2">
    <source>
        <dbReference type="Proteomes" id="UP000316095"/>
    </source>
</evidence>